<accession>A0A9W6GH33</accession>
<comment type="caution">
    <text evidence="1">The sequence shown here is derived from an EMBL/GenBank/DDBJ whole genome shotgun (WGS) entry which is preliminary data.</text>
</comment>
<protein>
    <submittedName>
        <fullName evidence="1">Uncharacterized protein</fullName>
    </submittedName>
</protein>
<keyword evidence="2" id="KW-1185">Reference proteome</keyword>
<gene>
    <name evidence="1" type="ORF">TISLANDTSLP1_15430</name>
</gene>
<dbReference type="EMBL" id="BSDX01000001">
    <property type="protein sequence ID" value="GLI53850.1"/>
    <property type="molecule type" value="Genomic_DNA"/>
</dbReference>
<evidence type="ECO:0000313" key="2">
    <source>
        <dbReference type="Proteomes" id="UP001144297"/>
    </source>
</evidence>
<name>A0A9W6GH33_9BACT</name>
<dbReference type="AlphaFoldDB" id="A0A9W6GH33"/>
<organism evidence="1 2">
    <name type="scientific">Thermodesulfovibrio yellowstonii</name>
    <dbReference type="NCBI Taxonomy" id="28262"/>
    <lineage>
        <taxon>Bacteria</taxon>
        <taxon>Pseudomonadati</taxon>
        <taxon>Nitrospirota</taxon>
        <taxon>Thermodesulfovibrionia</taxon>
        <taxon>Thermodesulfovibrionales</taxon>
        <taxon>Thermodesulfovibrionaceae</taxon>
        <taxon>Thermodesulfovibrio</taxon>
    </lineage>
</organism>
<reference evidence="1" key="1">
    <citation type="submission" date="2022-12" db="EMBL/GenBank/DDBJ databases">
        <title>Reference genome sequencing for broad-spectrum identification of bacterial and archaeal isolates by mass spectrometry.</title>
        <authorList>
            <person name="Sekiguchi Y."/>
            <person name="Tourlousse D.M."/>
        </authorList>
    </citation>
    <scope>NUCLEOTIDE SEQUENCE</scope>
    <source>
        <strain evidence="1">TSL-P1</strain>
    </source>
</reference>
<proteinExistence type="predicted"/>
<evidence type="ECO:0000313" key="1">
    <source>
        <dbReference type="EMBL" id="GLI53850.1"/>
    </source>
</evidence>
<dbReference type="Proteomes" id="UP001144297">
    <property type="component" value="Unassembled WGS sequence"/>
</dbReference>
<sequence length="140" mass="15934">MKRIKDFMNKFDDYMAAISFAEVGEFDTASQIIKKEIKIAVICSGAEEDNYAIRYAVNLAKRVHGVLKILINEAIPKNLTKQLEEGVSYEILIFSSFLEVNRYVEESDLITIADEKLFDEIRLRDIPLIFVQPNKTLAGG</sequence>